<gene>
    <name evidence="1" type="ORF">LVJ94_52885</name>
</gene>
<dbReference type="EMBL" id="CP089983">
    <property type="protein sequence ID" value="WXB05580.1"/>
    <property type="molecule type" value="Genomic_DNA"/>
</dbReference>
<dbReference type="RefSeq" id="WP_394835226.1">
    <property type="nucleotide sequence ID" value="NZ_CP089983.1"/>
</dbReference>
<dbReference type="Proteomes" id="UP001374803">
    <property type="component" value="Chromosome"/>
</dbReference>
<dbReference type="PANTHER" id="PTHR12922:SF7">
    <property type="entry name" value="UBIQUINONE BIOSYNTHESIS PROTEIN COQ4 HOMOLOG, MITOCHONDRIAL"/>
    <property type="match status" value="1"/>
</dbReference>
<name>A0ABZ2L8S9_9BACT</name>
<dbReference type="InterPro" id="IPR007715">
    <property type="entry name" value="Coq4"/>
</dbReference>
<dbReference type="PANTHER" id="PTHR12922">
    <property type="entry name" value="UBIQUINONE BIOSYNTHESIS PROTEIN"/>
    <property type="match status" value="1"/>
</dbReference>
<reference evidence="1" key="1">
    <citation type="submission" date="2021-12" db="EMBL/GenBank/DDBJ databases">
        <title>Discovery of the Pendulisporaceae a myxobacterial family with distinct sporulation behavior and unique specialized metabolism.</title>
        <authorList>
            <person name="Garcia R."/>
            <person name="Popoff A."/>
            <person name="Bader C.D."/>
            <person name="Loehr J."/>
            <person name="Walesch S."/>
            <person name="Walt C."/>
            <person name="Boldt J."/>
            <person name="Bunk B."/>
            <person name="Haeckl F.J.F.P.J."/>
            <person name="Gunesch A.P."/>
            <person name="Birkelbach J."/>
            <person name="Nuebel U."/>
            <person name="Pietschmann T."/>
            <person name="Bach T."/>
            <person name="Mueller R."/>
        </authorList>
    </citation>
    <scope>NUCLEOTIDE SEQUENCE</scope>
    <source>
        <strain evidence="1">MSr11367</strain>
    </source>
</reference>
<organism evidence="1 2">
    <name type="scientific">Pendulispora rubella</name>
    <dbReference type="NCBI Taxonomy" id="2741070"/>
    <lineage>
        <taxon>Bacteria</taxon>
        <taxon>Pseudomonadati</taxon>
        <taxon>Myxococcota</taxon>
        <taxon>Myxococcia</taxon>
        <taxon>Myxococcales</taxon>
        <taxon>Sorangiineae</taxon>
        <taxon>Pendulisporaceae</taxon>
        <taxon>Pendulispora</taxon>
    </lineage>
</organism>
<sequence>MATIKGVRAFVTVVRDTSSLEPIFQLRESFTNPKMLTPMIADLKAQSAEARTAFRILRRLPPWNFAALDALPEGSLGRHFAEHVRAAGIDPAALPSLPAHDEFEYVAAHLYETHDLWHALTGFDIDVAGELGLQAFYLAQQRSALSLSILSAGMLNTAIYAMDDRVRRLDAISVGWGMGRYAKTLFGIDWESLLPESLEQVRARYRIVPVTQAFKQVKLAA</sequence>
<accession>A0ABZ2L8S9</accession>
<evidence type="ECO:0000313" key="2">
    <source>
        <dbReference type="Proteomes" id="UP001374803"/>
    </source>
</evidence>
<evidence type="ECO:0000313" key="1">
    <source>
        <dbReference type="EMBL" id="WXB05580.1"/>
    </source>
</evidence>
<proteinExistence type="predicted"/>
<protein>
    <submittedName>
        <fullName evidence="1">Coq4 family protein</fullName>
    </submittedName>
</protein>
<keyword evidence="2" id="KW-1185">Reference proteome</keyword>
<dbReference type="Pfam" id="PF05019">
    <property type="entry name" value="Coq4"/>
    <property type="match status" value="1"/>
</dbReference>